<feature type="domain" description="Non-haem dioxygenase N-terminal" evidence="3">
    <location>
        <begin position="16"/>
        <end position="89"/>
    </location>
</feature>
<dbReference type="Proteomes" id="UP001604336">
    <property type="component" value="Unassembled WGS sequence"/>
</dbReference>
<sequence length="123" mass="14413">MFIDSILSQSDHKILVFQAINHGIDTSFLDEVHAVTQEFFTLPKWKRRKNIQEMLIILMAMENDIVYSENQTLDWNDRLYLNVKPKNKRKMAGADSDYYFPAKASFYGSLESKVYFLSPHSID</sequence>
<dbReference type="InterPro" id="IPR027443">
    <property type="entry name" value="IPNS-like_sf"/>
</dbReference>
<keyword evidence="1" id="KW-0479">Metal-binding</keyword>
<gene>
    <name evidence="4" type="ORF">Adt_13866</name>
</gene>
<dbReference type="Pfam" id="PF14226">
    <property type="entry name" value="DIOX_N"/>
    <property type="match status" value="1"/>
</dbReference>
<organism evidence="4 5">
    <name type="scientific">Abeliophyllum distichum</name>
    <dbReference type="NCBI Taxonomy" id="126358"/>
    <lineage>
        <taxon>Eukaryota</taxon>
        <taxon>Viridiplantae</taxon>
        <taxon>Streptophyta</taxon>
        <taxon>Embryophyta</taxon>
        <taxon>Tracheophyta</taxon>
        <taxon>Spermatophyta</taxon>
        <taxon>Magnoliopsida</taxon>
        <taxon>eudicotyledons</taxon>
        <taxon>Gunneridae</taxon>
        <taxon>Pentapetalae</taxon>
        <taxon>asterids</taxon>
        <taxon>lamiids</taxon>
        <taxon>Lamiales</taxon>
        <taxon>Oleaceae</taxon>
        <taxon>Forsythieae</taxon>
        <taxon>Abeliophyllum</taxon>
    </lineage>
</organism>
<accession>A0ABD1TY12</accession>
<keyword evidence="5" id="KW-1185">Reference proteome</keyword>
<evidence type="ECO:0000313" key="4">
    <source>
        <dbReference type="EMBL" id="KAL2517619.1"/>
    </source>
</evidence>
<dbReference type="SUPFAM" id="SSF51197">
    <property type="entry name" value="Clavaminate synthase-like"/>
    <property type="match status" value="1"/>
</dbReference>
<evidence type="ECO:0000313" key="5">
    <source>
        <dbReference type="Proteomes" id="UP001604336"/>
    </source>
</evidence>
<dbReference type="AlphaFoldDB" id="A0ABD1TY12"/>
<evidence type="ECO:0000259" key="3">
    <source>
        <dbReference type="Pfam" id="PF14226"/>
    </source>
</evidence>
<dbReference type="EMBL" id="JBFOLK010000004">
    <property type="protein sequence ID" value="KAL2517619.1"/>
    <property type="molecule type" value="Genomic_DNA"/>
</dbReference>
<dbReference type="GO" id="GO:0016706">
    <property type="term" value="F:2-oxoglutarate-dependent dioxygenase activity"/>
    <property type="evidence" value="ECO:0007669"/>
    <property type="project" value="UniProtKB-ARBA"/>
</dbReference>
<evidence type="ECO:0000256" key="1">
    <source>
        <dbReference type="ARBA" id="ARBA00022723"/>
    </source>
</evidence>
<name>A0ABD1TY12_9LAMI</name>
<comment type="caution">
    <text evidence="4">The sequence shown here is derived from an EMBL/GenBank/DDBJ whole genome shotgun (WGS) entry which is preliminary data.</text>
</comment>
<dbReference type="InterPro" id="IPR026992">
    <property type="entry name" value="DIOX_N"/>
</dbReference>
<dbReference type="GO" id="GO:0046872">
    <property type="term" value="F:metal ion binding"/>
    <property type="evidence" value="ECO:0007669"/>
    <property type="project" value="UniProtKB-KW"/>
</dbReference>
<dbReference type="Gene3D" id="2.60.120.330">
    <property type="entry name" value="B-lactam Antibiotic, Isopenicillin N Synthase, Chain"/>
    <property type="match status" value="1"/>
</dbReference>
<evidence type="ECO:0000256" key="2">
    <source>
        <dbReference type="ARBA" id="ARBA00023004"/>
    </source>
</evidence>
<proteinExistence type="predicted"/>
<protein>
    <submittedName>
        <fullName evidence="4">2-oxoglutarate (2OG) and Fe(II)-dependent oxygenase superfamily protein</fullName>
    </submittedName>
</protein>
<reference evidence="5" key="1">
    <citation type="submission" date="2024-07" db="EMBL/GenBank/DDBJ databases">
        <title>Two chromosome-level genome assemblies of Korean endemic species Abeliophyllum distichum and Forsythia ovata (Oleaceae).</title>
        <authorList>
            <person name="Jang H."/>
        </authorList>
    </citation>
    <scope>NUCLEOTIDE SEQUENCE [LARGE SCALE GENOMIC DNA]</scope>
</reference>
<keyword evidence="2" id="KW-0408">Iron</keyword>